<organism evidence="1 2">
    <name type="scientific">Paramecium octaurelia</name>
    <dbReference type="NCBI Taxonomy" id="43137"/>
    <lineage>
        <taxon>Eukaryota</taxon>
        <taxon>Sar</taxon>
        <taxon>Alveolata</taxon>
        <taxon>Ciliophora</taxon>
        <taxon>Intramacronucleata</taxon>
        <taxon>Oligohymenophorea</taxon>
        <taxon>Peniculida</taxon>
        <taxon>Parameciidae</taxon>
        <taxon>Paramecium</taxon>
    </lineage>
</organism>
<name>A0A8S1VW78_PAROT</name>
<gene>
    <name evidence="1" type="ORF">POCTA_138.1.T0760035</name>
</gene>
<dbReference type="EMBL" id="CAJJDP010000075">
    <property type="protein sequence ID" value="CAD8180907.1"/>
    <property type="molecule type" value="Genomic_DNA"/>
</dbReference>
<dbReference type="AlphaFoldDB" id="A0A8S1VW78"/>
<sequence length="93" mass="10956">MTNAILSQFTTQNFFAKSQIYCANSLVVDNTKPNNRQLSIFFREFTKQLNQNFNFFPHPVQALTATSQFYYVWNRCFQTDIMYQNLNSSGITF</sequence>
<comment type="caution">
    <text evidence="1">The sequence shown here is derived from an EMBL/GenBank/DDBJ whole genome shotgun (WGS) entry which is preliminary data.</text>
</comment>
<protein>
    <submittedName>
        <fullName evidence="1">Uncharacterized protein</fullName>
    </submittedName>
</protein>
<evidence type="ECO:0000313" key="2">
    <source>
        <dbReference type="Proteomes" id="UP000683925"/>
    </source>
</evidence>
<accession>A0A8S1VW78</accession>
<proteinExistence type="predicted"/>
<reference evidence="1" key="1">
    <citation type="submission" date="2021-01" db="EMBL/GenBank/DDBJ databases">
        <authorList>
            <consortium name="Genoscope - CEA"/>
            <person name="William W."/>
        </authorList>
    </citation>
    <scope>NUCLEOTIDE SEQUENCE</scope>
</reference>
<evidence type="ECO:0000313" key="1">
    <source>
        <dbReference type="EMBL" id="CAD8180907.1"/>
    </source>
</evidence>
<dbReference type="Proteomes" id="UP000683925">
    <property type="component" value="Unassembled WGS sequence"/>
</dbReference>
<keyword evidence="2" id="KW-1185">Reference proteome</keyword>